<keyword evidence="1 2" id="KW-0238">DNA-binding</keyword>
<dbReference type="RefSeq" id="WP_157483597.1">
    <property type="nucleotide sequence ID" value="NZ_WOWP01000045.1"/>
</dbReference>
<evidence type="ECO:0000259" key="3">
    <source>
        <dbReference type="PROSITE" id="PS50977"/>
    </source>
</evidence>
<protein>
    <submittedName>
        <fullName evidence="4">TetR family transcriptional regulator</fullName>
    </submittedName>
</protein>
<dbReference type="AlphaFoldDB" id="A0A6N8HFA1"/>
<reference evidence="4 5" key="1">
    <citation type="submission" date="2019-12" db="EMBL/GenBank/DDBJ databases">
        <authorList>
            <person name="Sun J.-Q."/>
        </authorList>
    </citation>
    <scope>NUCLEOTIDE SEQUENCE [LARGE SCALE GENOMIC DNA]</scope>
    <source>
        <strain evidence="4 5">JCM 17928</strain>
    </source>
</reference>
<keyword evidence="5" id="KW-1185">Reference proteome</keyword>
<dbReference type="Proteomes" id="UP000433945">
    <property type="component" value="Unassembled WGS sequence"/>
</dbReference>
<dbReference type="OrthoDB" id="649282at2"/>
<dbReference type="PROSITE" id="PS50977">
    <property type="entry name" value="HTH_TETR_2"/>
    <property type="match status" value="1"/>
</dbReference>
<comment type="caution">
    <text evidence="4">The sequence shown here is derived from an EMBL/GenBank/DDBJ whole genome shotgun (WGS) entry which is preliminary data.</text>
</comment>
<dbReference type="SUPFAM" id="SSF46689">
    <property type="entry name" value="Homeodomain-like"/>
    <property type="match status" value="1"/>
</dbReference>
<sequence length="223" mass="25952">MRIVLSNVKLMINENVYLKDPESSALGKKILNESILLIKEIGFEAFTFKKLGQRIESNESSIYRYFENKHKLLVYLTSWYWSWMEYRLVFETANLTSPKDRLNKTIALFTEETKDDASTEHINEALLQQIIISDFTKTLLTKEVDEENRNGFFVIYKRVIHRISGIIKEVNSSYPYPDSLASTIVEGALHQHFLKQHLTSITNCSDEISPSDFYLDLINKVLN</sequence>
<gene>
    <name evidence="4" type="ORF">GN157_11820</name>
</gene>
<evidence type="ECO:0000313" key="4">
    <source>
        <dbReference type="EMBL" id="MUV04396.1"/>
    </source>
</evidence>
<dbReference type="Gene3D" id="1.10.357.10">
    <property type="entry name" value="Tetracycline Repressor, domain 2"/>
    <property type="match status" value="1"/>
</dbReference>
<dbReference type="EMBL" id="WOWP01000045">
    <property type="protein sequence ID" value="MUV04396.1"/>
    <property type="molecule type" value="Genomic_DNA"/>
</dbReference>
<proteinExistence type="predicted"/>
<dbReference type="InterPro" id="IPR001647">
    <property type="entry name" value="HTH_TetR"/>
</dbReference>
<name>A0A6N8HFA1_9FLAO</name>
<dbReference type="GO" id="GO:0003677">
    <property type="term" value="F:DNA binding"/>
    <property type="evidence" value="ECO:0007669"/>
    <property type="project" value="UniProtKB-UniRule"/>
</dbReference>
<accession>A0A6N8HFA1</accession>
<evidence type="ECO:0000313" key="5">
    <source>
        <dbReference type="Proteomes" id="UP000433945"/>
    </source>
</evidence>
<feature type="DNA-binding region" description="H-T-H motif" evidence="2">
    <location>
        <begin position="47"/>
        <end position="66"/>
    </location>
</feature>
<dbReference type="InterPro" id="IPR009057">
    <property type="entry name" value="Homeodomain-like_sf"/>
</dbReference>
<dbReference type="Pfam" id="PF00440">
    <property type="entry name" value="TetR_N"/>
    <property type="match status" value="1"/>
</dbReference>
<evidence type="ECO:0000256" key="2">
    <source>
        <dbReference type="PROSITE-ProRule" id="PRU00335"/>
    </source>
</evidence>
<evidence type="ECO:0000256" key="1">
    <source>
        <dbReference type="ARBA" id="ARBA00023125"/>
    </source>
</evidence>
<organism evidence="4 5">
    <name type="scientific">Flavobacterium rakeshii</name>
    <dbReference type="NCBI Taxonomy" id="1038845"/>
    <lineage>
        <taxon>Bacteria</taxon>
        <taxon>Pseudomonadati</taxon>
        <taxon>Bacteroidota</taxon>
        <taxon>Flavobacteriia</taxon>
        <taxon>Flavobacteriales</taxon>
        <taxon>Flavobacteriaceae</taxon>
        <taxon>Flavobacterium</taxon>
    </lineage>
</organism>
<feature type="domain" description="HTH tetR-type" evidence="3">
    <location>
        <begin position="24"/>
        <end position="84"/>
    </location>
</feature>